<sequence length="346" mass="39109">MQSELNSSNQRPILPPISSIDSQLPPASSWNFSRGPSMSLPSPPLGNHKSAPAPIATSITTTIPTNTLDNQNRRLHPFTYSPPQHHHQQQPSQRSPPSQQLQSHLHTQLTSPQKLAPWPQPDYRVSQQQEVENQRAAAARKRVFQDMDQIVNHCSTMRETVVHQQTNMPTDPHLLANSQPWLDDMIGRANEILNALLRMQKQQLAAQEEKRQAYYSTLVTPTSVYVDQRPETHDDEESMQYDDSNPLRSLRQRKRRKRTVFQGRCHSCNISETPEWRRGPDGARTLCNACGLHYAKLERKRAAAEANKGKDQEKNNDQQQQPVVSPSSSPTSTASSSMQDESVVTP</sequence>
<dbReference type="PANTHER" id="PTHR45658">
    <property type="entry name" value="GATA TRANSCRIPTION FACTOR"/>
    <property type="match status" value="1"/>
</dbReference>
<gene>
    <name evidence="7" type="ORF">INT45_007111</name>
</gene>
<dbReference type="InterPro" id="IPR013088">
    <property type="entry name" value="Znf_NHR/GATA"/>
</dbReference>
<dbReference type="InterPro" id="IPR000679">
    <property type="entry name" value="Znf_GATA"/>
</dbReference>
<dbReference type="Proteomes" id="UP000646827">
    <property type="component" value="Unassembled WGS sequence"/>
</dbReference>
<dbReference type="PROSITE" id="PS50114">
    <property type="entry name" value="GATA_ZN_FINGER_2"/>
    <property type="match status" value="1"/>
</dbReference>
<evidence type="ECO:0000256" key="5">
    <source>
        <dbReference type="SAM" id="MobiDB-lite"/>
    </source>
</evidence>
<dbReference type="EMBL" id="JAEPRB010000023">
    <property type="protein sequence ID" value="KAG2225867.1"/>
    <property type="molecule type" value="Genomic_DNA"/>
</dbReference>
<dbReference type="GO" id="GO:0043565">
    <property type="term" value="F:sequence-specific DNA binding"/>
    <property type="evidence" value="ECO:0007669"/>
    <property type="project" value="InterPro"/>
</dbReference>
<dbReference type="OrthoDB" id="2162994at2759"/>
<feature type="region of interest" description="Disordered" evidence="5">
    <location>
        <begin position="300"/>
        <end position="346"/>
    </location>
</feature>
<organism evidence="7 8">
    <name type="scientific">Circinella minor</name>
    <dbReference type="NCBI Taxonomy" id="1195481"/>
    <lineage>
        <taxon>Eukaryota</taxon>
        <taxon>Fungi</taxon>
        <taxon>Fungi incertae sedis</taxon>
        <taxon>Mucoromycota</taxon>
        <taxon>Mucoromycotina</taxon>
        <taxon>Mucoromycetes</taxon>
        <taxon>Mucorales</taxon>
        <taxon>Lichtheimiaceae</taxon>
        <taxon>Circinella</taxon>
    </lineage>
</organism>
<feature type="region of interest" description="Disordered" evidence="5">
    <location>
        <begin position="225"/>
        <end position="258"/>
    </location>
</feature>
<feature type="compositionally biased region" description="Polar residues" evidence="5">
    <location>
        <begin position="1"/>
        <end position="11"/>
    </location>
</feature>
<feature type="compositionally biased region" description="Low complexity" evidence="5">
    <location>
        <begin position="89"/>
        <end position="111"/>
    </location>
</feature>
<evidence type="ECO:0000256" key="3">
    <source>
        <dbReference type="ARBA" id="ARBA00022833"/>
    </source>
</evidence>
<dbReference type="Pfam" id="PF00320">
    <property type="entry name" value="GATA"/>
    <property type="match status" value="1"/>
</dbReference>
<comment type="caution">
    <text evidence="7">The sequence shown here is derived from an EMBL/GenBank/DDBJ whole genome shotgun (WGS) entry which is preliminary data.</text>
</comment>
<dbReference type="PANTHER" id="PTHR45658:SF122">
    <property type="entry name" value="GATA ZINC FINGER DOMAIN-CONTAINING PROTEIN 6"/>
    <property type="match status" value="1"/>
</dbReference>
<keyword evidence="8" id="KW-1185">Reference proteome</keyword>
<name>A0A8H7SCT1_9FUNG</name>
<dbReference type="SUPFAM" id="SSF57716">
    <property type="entry name" value="Glucocorticoid receptor-like (DNA-binding domain)"/>
    <property type="match status" value="1"/>
</dbReference>
<dbReference type="GO" id="GO:0006355">
    <property type="term" value="P:regulation of DNA-templated transcription"/>
    <property type="evidence" value="ECO:0007669"/>
    <property type="project" value="InterPro"/>
</dbReference>
<feature type="compositionally biased region" description="Low complexity" evidence="5">
    <location>
        <begin position="317"/>
        <end position="337"/>
    </location>
</feature>
<evidence type="ECO:0000256" key="2">
    <source>
        <dbReference type="ARBA" id="ARBA00022771"/>
    </source>
</evidence>
<accession>A0A8H7SCT1</accession>
<dbReference type="CDD" id="cd00202">
    <property type="entry name" value="ZnF_GATA"/>
    <property type="match status" value="1"/>
</dbReference>
<evidence type="ECO:0000313" key="8">
    <source>
        <dbReference type="Proteomes" id="UP000646827"/>
    </source>
</evidence>
<feature type="compositionally biased region" description="Low complexity" evidence="5">
    <location>
        <begin position="50"/>
        <end position="65"/>
    </location>
</feature>
<feature type="compositionally biased region" description="Basic and acidic residues" evidence="5">
    <location>
        <begin position="300"/>
        <end position="316"/>
    </location>
</feature>
<dbReference type="InterPro" id="IPR051140">
    <property type="entry name" value="GATA_TF"/>
</dbReference>
<dbReference type="Gene3D" id="3.30.50.10">
    <property type="entry name" value="Erythroid Transcription Factor GATA-1, subunit A"/>
    <property type="match status" value="1"/>
</dbReference>
<proteinExistence type="predicted"/>
<keyword evidence="1" id="KW-0479">Metal-binding</keyword>
<keyword evidence="3" id="KW-0862">Zinc</keyword>
<feature type="domain" description="GATA-type" evidence="6">
    <location>
        <begin position="264"/>
        <end position="314"/>
    </location>
</feature>
<feature type="compositionally biased region" description="Polar residues" evidence="5">
    <location>
        <begin position="19"/>
        <end position="32"/>
    </location>
</feature>
<reference evidence="7 8" key="1">
    <citation type="submission" date="2020-12" db="EMBL/GenBank/DDBJ databases">
        <title>Metabolic potential, ecology and presence of endohyphal bacteria is reflected in genomic diversity of Mucoromycotina.</title>
        <authorList>
            <person name="Muszewska A."/>
            <person name="Okrasinska A."/>
            <person name="Steczkiewicz K."/>
            <person name="Drgas O."/>
            <person name="Orlowska M."/>
            <person name="Perlinska-Lenart U."/>
            <person name="Aleksandrzak-Piekarczyk T."/>
            <person name="Szatraj K."/>
            <person name="Zielenkiewicz U."/>
            <person name="Pilsyk S."/>
            <person name="Malc E."/>
            <person name="Mieczkowski P."/>
            <person name="Kruszewska J.S."/>
            <person name="Biernat P."/>
            <person name="Pawlowska J."/>
        </authorList>
    </citation>
    <scope>NUCLEOTIDE SEQUENCE [LARGE SCALE GENOMIC DNA]</scope>
    <source>
        <strain evidence="7 8">CBS 142.35</strain>
    </source>
</reference>
<dbReference type="SMART" id="SM00401">
    <property type="entry name" value="ZnF_GATA"/>
    <property type="match status" value="1"/>
</dbReference>
<evidence type="ECO:0000313" key="7">
    <source>
        <dbReference type="EMBL" id="KAG2225867.1"/>
    </source>
</evidence>
<dbReference type="AlphaFoldDB" id="A0A8H7SCT1"/>
<dbReference type="PROSITE" id="PS00344">
    <property type="entry name" value="GATA_ZN_FINGER_1"/>
    <property type="match status" value="1"/>
</dbReference>
<keyword evidence="2 4" id="KW-0863">Zinc-finger</keyword>
<evidence type="ECO:0000259" key="6">
    <source>
        <dbReference type="PROSITE" id="PS50114"/>
    </source>
</evidence>
<dbReference type="GO" id="GO:0008270">
    <property type="term" value="F:zinc ion binding"/>
    <property type="evidence" value="ECO:0007669"/>
    <property type="project" value="UniProtKB-KW"/>
</dbReference>
<evidence type="ECO:0000256" key="1">
    <source>
        <dbReference type="ARBA" id="ARBA00022723"/>
    </source>
</evidence>
<evidence type="ECO:0000256" key="4">
    <source>
        <dbReference type="PROSITE-ProRule" id="PRU00094"/>
    </source>
</evidence>
<protein>
    <recommendedName>
        <fullName evidence="6">GATA-type domain-containing protein</fullName>
    </recommendedName>
</protein>
<feature type="region of interest" description="Disordered" evidence="5">
    <location>
        <begin position="1"/>
        <end position="120"/>
    </location>
</feature>